<evidence type="ECO:0000256" key="1">
    <source>
        <dbReference type="SAM" id="Coils"/>
    </source>
</evidence>
<keyword evidence="1" id="KW-0175">Coiled coil</keyword>
<name>A0A8J8NDZ8_HALGN</name>
<feature type="coiled-coil region" evidence="1">
    <location>
        <begin position="262"/>
        <end position="292"/>
    </location>
</feature>
<dbReference type="OrthoDB" id="10600908at2759"/>
<protein>
    <submittedName>
        <fullName evidence="2">Uncharacterized protein</fullName>
    </submittedName>
</protein>
<reference evidence="2" key="1">
    <citation type="submission" date="2019-06" db="EMBL/GenBank/DDBJ databases">
        <authorList>
            <person name="Zheng W."/>
        </authorList>
    </citation>
    <scope>NUCLEOTIDE SEQUENCE</scope>
    <source>
        <strain evidence="2">QDHG01</strain>
    </source>
</reference>
<dbReference type="Proteomes" id="UP000785679">
    <property type="component" value="Unassembled WGS sequence"/>
</dbReference>
<keyword evidence="3" id="KW-1185">Reference proteome</keyword>
<dbReference type="AlphaFoldDB" id="A0A8J8NDZ8"/>
<proteinExistence type="predicted"/>
<organism evidence="2 3">
    <name type="scientific">Halteria grandinella</name>
    <dbReference type="NCBI Taxonomy" id="5974"/>
    <lineage>
        <taxon>Eukaryota</taxon>
        <taxon>Sar</taxon>
        <taxon>Alveolata</taxon>
        <taxon>Ciliophora</taxon>
        <taxon>Intramacronucleata</taxon>
        <taxon>Spirotrichea</taxon>
        <taxon>Stichotrichia</taxon>
        <taxon>Sporadotrichida</taxon>
        <taxon>Halteriidae</taxon>
        <taxon>Halteria</taxon>
    </lineage>
</organism>
<dbReference type="EMBL" id="RRYP01020797">
    <property type="protein sequence ID" value="TNV72825.1"/>
    <property type="molecule type" value="Genomic_DNA"/>
</dbReference>
<gene>
    <name evidence="2" type="ORF">FGO68_gene13826</name>
</gene>
<accession>A0A8J8NDZ8</accession>
<comment type="caution">
    <text evidence="2">The sequence shown here is derived from an EMBL/GenBank/DDBJ whole genome shotgun (WGS) entry which is preliminary data.</text>
</comment>
<evidence type="ECO:0000313" key="3">
    <source>
        <dbReference type="Proteomes" id="UP000785679"/>
    </source>
</evidence>
<evidence type="ECO:0000313" key="2">
    <source>
        <dbReference type="EMBL" id="TNV72825.1"/>
    </source>
</evidence>
<sequence>MSKTRDLLSMHHQPFVMPDIKLNSKIFNPNRKKSKADDANTLRDLKYQYFTKHDDERKAFRAARQFTSKDTQIRYSTNRDSVSFLMLLKKTTENNISDIIQSEDPGASSEHVNMTVDELLHEFALENEDQLRQFANTINKGRRASVQGISRMGIAQAIDKTFSKLERDRHLTKTQKLILLTQEAIKEELIEKPQIPPNTNPFIKKPTAPVVQGKVNPKVKQFIEQRHNESQIEFSHKLKQAVIDRMDHKEQFLQSYDINSMVGQIKETKMAIENELEDMRELKKELVKLNDESRLDATSVDKRISKIRGRLNLLKQINQEQLSTSPKSLLSAAHSQL</sequence>